<evidence type="ECO:0000313" key="2">
    <source>
        <dbReference type="EMBL" id="SFK26489.1"/>
    </source>
</evidence>
<dbReference type="Pfam" id="PF12706">
    <property type="entry name" value="Lactamase_B_2"/>
    <property type="match status" value="1"/>
</dbReference>
<name>A0A1I3Y502_9HYPH</name>
<sequence length="351" mass="39049">MVESVGVTALAESVARSRRPLRRNPYFDGPESDHFDGRVFFNPDGRLPGRFIDLLRWQFGGGRAKWPASWPSPFPQAVPQARVSGPGLRITMVGHATVLVQFAGLNMLTDPVWSNRVSPLSFVGPKRVNAPGIDFDSLPSIDAVLLSHNHYDHLDLATLSCLKQTHDPLVVTPLGNDTIIRAAIPDMRICVSDWGDTVELAANTVVHIEPAHHWSARGTRDRRMALWCGFVIEAAAGKIYFAGDTGFHAGINYRLMARKHRGFRLAILPIGAYEPRWFMESQHQNPDEAVRGMQLCHAEHAVGCHWGTFQLTNEPIDEPREKLFEALGAHGVPRNRFRPMLPGEVWDIPGG</sequence>
<dbReference type="Gene3D" id="3.60.15.10">
    <property type="entry name" value="Ribonuclease Z/Hydroxyacylglutathione hydrolase-like"/>
    <property type="match status" value="1"/>
</dbReference>
<protein>
    <submittedName>
        <fullName evidence="2">L-ascorbate metabolism protein UlaG, beta-lactamase superfamily</fullName>
    </submittedName>
</protein>
<accession>A0A1I3Y502</accession>
<keyword evidence="3" id="KW-1185">Reference proteome</keyword>
<evidence type="ECO:0000259" key="1">
    <source>
        <dbReference type="Pfam" id="PF12706"/>
    </source>
</evidence>
<dbReference type="Proteomes" id="UP000323300">
    <property type="component" value="Unassembled WGS sequence"/>
</dbReference>
<evidence type="ECO:0000313" key="3">
    <source>
        <dbReference type="Proteomes" id="UP000323300"/>
    </source>
</evidence>
<dbReference type="InterPro" id="IPR036866">
    <property type="entry name" value="RibonucZ/Hydroxyglut_hydro"/>
</dbReference>
<gene>
    <name evidence="2" type="ORF">SAMN04488498_104184</name>
</gene>
<dbReference type="EMBL" id="FOSL01000004">
    <property type="protein sequence ID" value="SFK26489.1"/>
    <property type="molecule type" value="Genomic_DNA"/>
</dbReference>
<reference evidence="2 3" key="1">
    <citation type="submission" date="2016-10" db="EMBL/GenBank/DDBJ databases">
        <authorList>
            <person name="Varghese N."/>
            <person name="Submissions S."/>
        </authorList>
    </citation>
    <scope>NUCLEOTIDE SEQUENCE [LARGE SCALE GENOMIC DNA]</scope>
    <source>
        <strain evidence="2 3">DSM 21822</strain>
    </source>
</reference>
<dbReference type="InterPro" id="IPR001279">
    <property type="entry name" value="Metallo-B-lactamas"/>
</dbReference>
<dbReference type="PANTHER" id="PTHR15032">
    <property type="entry name" value="N-ACYL-PHOSPHATIDYLETHANOLAMINE-HYDROLYZING PHOSPHOLIPASE D"/>
    <property type="match status" value="1"/>
</dbReference>
<proteinExistence type="predicted"/>
<dbReference type="AlphaFoldDB" id="A0A1I3Y502"/>
<organism evidence="2 3">
    <name type="scientific">Neomesorhizobium albiziae</name>
    <dbReference type="NCBI Taxonomy" id="335020"/>
    <lineage>
        <taxon>Bacteria</taxon>
        <taxon>Pseudomonadati</taxon>
        <taxon>Pseudomonadota</taxon>
        <taxon>Alphaproteobacteria</taxon>
        <taxon>Hyphomicrobiales</taxon>
        <taxon>Phyllobacteriaceae</taxon>
        <taxon>Neomesorhizobium</taxon>
    </lineage>
</organism>
<dbReference type="OrthoDB" id="9805728at2"/>
<dbReference type="RefSeq" id="WP_149759865.1">
    <property type="nucleotide sequence ID" value="NZ_BSPE01000007.1"/>
</dbReference>
<dbReference type="PANTHER" id="PTHR15032:SF4">
    <property type="entry name" value="N-ACYL-PHOSPHATIDYLETHANOLAMINE-HYDROLYZING PHOSPHOLIPASE D"/>
    <property type="match status" value="1"/>
</dbReference>
<dbReference type="SUPFAM" id="SSF56281">
    <property type="entry name" value="Metallo-hydrolase/oxidoreductase"/>
    <property type="match status" value="1"/>
</dbReference>
<feature type="domain" description="Metallo-beta-lactamase" evidence="1">
    <location>
        <begin position="106"/>
        <end position="306"/>
    </location>
</feature>
<dbReference type="GO" id="GO:0005737">
    <property type="term" value="C:cytoplasm"/>
    <property type="evidence" value="ECO:0007669"/>
    <property type="project" value="TreeGrafter"/>
</dbReference>